<dbReference type="STRING" id="1429867.A0A0G4P368"/>
<dbReference type="InterPro" id="IPR036047">
    <property type="entry name" value="F-box-like_dom_sf"/>
</dbReference>
<evidence type="ECO:0000313" key="1">
    <source>
        <dbReference type="EMBL" id="CRL20698.1"/>
    </source>
</evidence>
<dbReference type="SUPFAM" id="SSF81383">
    <property type="entry name" value="F-box domain"/>
    <property type="match status" value="1"/>
</dbReference>
<organism evidence="1 2">
    <name type="scientific">Penicillium camemberti (strain FM 013)</name>
    <dbReference type="NCBI Taxonomy" id="1429867"/>
    <lineage>
        <taxon>Eukaryota</taxon>
        <taxon>Fungi</taxon>
        <taxon>Dikarya</taxon>
        <taxon>Ascomycota</taxon>
        <taxon>Pezizomycotina</taxon>
        <taxon>Eurotiomycetes</taxon>
        <taxon>Eurotiomycetidae</taxon>
        <taxon>Eurotiales</taxon>
        <taxon>Aspergillaceae</taxon>
        <taxon>Penicillium</taxon>
    </lineage>
</organism>
<name>A0A0G4P368_PENC3</name>
<evidence type="ECO:0000313" key="2">
    <source>
        <dbReference type="Proteomes" id="UP000053732"/>
    </source>
</evidence>
<dbReference type="Proteomes" id="UP000053732">
    <property type="component" value="Unassembled WGS sequence"/>
</dbReference>
<accession>A0A0G4P368</accession>
<protein>
    <submittedName>
        <fullName evidence="1">Str. FM013</fullName>
    </submittedName>
</protein>
<sequence>MGGWEIYCAICGGTFFSEVDMDPEGTDKDHYRYEVLRDCNVEWLDKVCVLGINDQAHGNDKSFLTDDGRYWDYGQVHVSRVDDPNLPQRDDDDDIPMTAYHDFSEIGLPCVFPFHAICYHDILRRCLRQESPEQIEKAVLFDVFENLNGDPYVRLQLNYGEPEPLAEQVWHHPQGQESLVVNPVQIPQLESELDVITRSLSKKAAPSPRSRSEDIFNTLPFELRHEIFKLLPAGSILALKAASLAMHSTALPCDLWKRTLMSEIPWLWEVHDIDAFQSQEVEDITSKLLLDIQKKSLYTSENDDYIFGLANRRRIWGVCEQIRSRYLERLKGISNAQS</sequence>
<dbReference type="AlphaFoldDB" id="A0A0G4P368"/>
<dbReference type="EMBL" id="HG793137">
    <property type="protein sequence ID" value="CRL20698.1"/>
    <property type="molecule type" value="Genomic_DNA"/>
</dbReference>
<keyword evidence="2" id="KW-1185">Reference proteome</keyword>
<gene>
    <name evidence="1" type="ORF">PCAMFM013_S004g000639</name>
</gene>
<reference evidence="1 2" key="1">
    <citation type="journal article" date="2014" name="Nat. Commun.">
        <title>Multiple recent horizontal transfers of a large genomic region in cheese making fungi.</title>
        <authorList>
            <person name="Cheeseman K."/>
            <person name="Ropars J."/>
            <person name="Renault P."/>
            <person name="Dupont J."/>
            <person name="Gouzy J."/>
            <person name="Branca A."/>
            <person name="Abraham A.L."/>
            <person name="Ceppi M."/>
            <person name="Conseiller E."/>
            <person name="Debuchy R."/>
            <person name="Malagnac F."/>
            <person name="Goarin A."/>
            <person name="Silar P."/>
            <person name="Lacoste S."/>
            <person name="Sallet E."/>
            <person name="Bensimon A."/>
            <person name="Giraud T."/>
            <person name="Brygoo Y."/>
        </authorList>
    </citation>
    <scope>NUCLEOTIDE SEQUENCE [LARGE SCALE GENOMIC DNA]</scope>
    <source>
        <strain evidence="2">FM 013</strain>
    </source>
</reference>
<proteinExistence type="predicted"/>